<dbReference type="AlphaFoldDB" id="A0A2A3ZUC6"/>
<keyword evidence="2" id="KW-0378">Hydrolase</keyword>
<sequence length="228" mass="24671">MSDRKQAEIENPHLTKEPTVFGSPLDSASLAVLAVHGRGQSPEYMRGLAERIDIDDIGYLALEADGGSWYPEGFLLPLEANQPHLDHAVAAVLHHLRRLIASGRPLEEIVVFGFSQGACLLSEVLLRTGMRPAAALLHTGGYPGPEEREAPLAEDAFAGMSAYFACSRADAWVPLHRAEATATAFAAAGASVKFDTYDGGVHEVNDDSIHQMRKLLLKLGRCDDESQR</sequence>
<evidence type="ECO:0000313" key="5">
    <source>
        <dbReference type="Proteomes" id="UP000217881"/>
    </source>
</evidence>
<dbReference type="InterPro" id="IPR050565">
    <property type="entry name" value="LYPA1-2/EST-like"/>
</dbReference>
<dbReference type="InterPro" id="IPR029058">
    <property type="entry name" value="AB_hydrolase_fold"/>
</dbReference>
<dbReference type="EMBL" id="NRHA01000005">
    <property type="protein sequence ID" value="PCC55127.1"/>
    <property type="molecule type" value="Genomic_DNA"/>
</dbReference>
<dbReference type="PANTHER" id="PTHR10655:SF17">
    <property type="entry name" value="LYSOPHOSPHOLIPASE-LIKE PROTEIN 1"/>
    <property type="match status" value="1"/>
</dbReference>
<dbReference type="Pfam" id="PF02230">
    <property type="entry name" value="Abhydrolase_2"/>
    <property type="match status" value="1"/>
</dbReference>
<comment type="caution">
    <text evidence="4">The sequence shown here is derived from an EMBL/GenBank/DDBJ whole genome shotgun (WGS) entry which is preliminary data.</text>
</comment>
<feature type="domain" description="Phospholipase/carboxylesterase/thioesterase" evidence="3">
    <location>
        <begin position="68"/>
        <end position="216"/>
    </location>
</feature>
<dbReference type="PANTHER" id="PTHR10655">
    <property type="entry name" value="LYSOPHOSPHOLIPASE-RELATED"/>
    <property type="match status" value="1"/>
</dbReference>
<dbReference type="InterPro" id="IPR003140">
    <property type="entry name" value="PLipase/COase/thioEstase"/>
</dbReference>
<evidence type="ECO:0000256" key="1">
    <source>
        <dbReference type="ARBA" id="ARBA00006499"/>
    </source>
</evidence>
<name>A0A2A3ZUC6_BREAU</name>
<reference evidence="4 5" key="1">
    <citation type="journal article" date="2017" name="Elife">
        <title>Extensive horizontal gene transfer in cheese-associated bacteria.</title>
        <authorList>
            <person name="Bonham K.S."/>
            <person name="Wolfe B.E."/>
            <person name="Dutton R.J."/>
        </authorList>
    </citation>
    <scope>NUCLEOTIDE SEQUENCE [LARGE SCALE GENOMIC DNA]</scope>
    <source>
        <strain evidence="4 5">738_8</strain>
    </source>
</reference>
<dbReference type="SUPFAM" id="SSF53474">
    <property type="entry name" value="alpha/beta-Hydrolases"/>
    <property type="match status" value="1"/>
</dbReference>
<dbReference type="Proteomes" id="UP000217881">
    <property type="component" value="Unassembled WGS sequence"/>
</dbReference>
<comment type="similarity">
    <text evidence="1">Belongs to the AB hydrolase superfamily. AB hydrolase 2 family.</text>
</comment>
<evidence type="ECO:0000259" key="3">
    <source>
        <dbReference type="Pfam" id="PF02230"/>
    </source>
</evidence>
<dbReference type="Gene3D" id="3.40.50.1820">
    <property type="entry name" value="alpha/beta hydrolase"/>
    <property type="match status" value="1"/>
</dbReference>
<organism evidence="4 5">
    <name type="scientific">Brevibacterium aurantiacum</name>
    <dbReference type="NCBI Taxonomy" id="273384"/>
    <lineage>
        <taxon>Bacteria</taxon>
        <taxon>Bacillati</taxon>
        <taxon>Actinomycetota</taxon>
        <taxon>Actinomycetes</taxon>
        <taxon>Micrococcales</taxon>
        <taxon>Brevibacteriaceae</taxon>
        <taxon>Brevibacterium</taxon>
    </lineage>
</organism>
<evidence type="ECO:0000313" key="4">
    <source>
        <dbReference type="EMBL" id="PCC55127.1"/>
    </source>
</evidence>
<gene>
    <name evidence="4" type="ORF">CIK59_02900</name>
</gene>
<proteinExistence type="inferred from homology"/>
<dbReference type="GO" id="GO:0016787">
    <property type="term" value="F:hydrolase activity"/>
    <property type="evidence" value="ECO:0007669"/>
    <property type="project" value="UniProtKB-KW"/>
</dbReference>
<protein>
    <recommendedName>
        <fullName evidence="3">Phospholipase/carboxylesterase/thioesterase domain-containing protein</fullName>
    </recommendedName>
</protein>
<dbReference type="RefSeq" id="WP_096145708.1">
    <property type="nucleotide sequence ID" value="NZ_NRHA01000005.1"/>
</dbReference>
<evidence type="ECO:0000256" key="2">
    <source>
        <dbReference type="ARBA" id="ARBA00022801"/>
    </source>
</evidence>
<accession>A0A2A3ZUC6</accession>